<name>A0A4S8JF49_MUSBA</name>
<protein>
    <recommendedName>
        <fullName evidence="1">Neprosin PEP catalytic domain-containing protein</fullName>
    </recommendedName>
</protein>
<evidence type="ECO:0000313" key="3">
    <source>
        <dbReference type="Proteomes" id="UP000317650"/>
    </source>
</evidence>
<dbReference type="Proteomes" id="UP000317650">
    <property type="component" value="Chromosome 7"/>
</dbReference>
<dbReference type="AlphaFoldDB" id="A0A4S8JF49"/>
<evidence type="ECO:0000313" key="2">
    <source>
        <dbReference type="EMBL" id="THU60450.1"/>
    </source>
</evidence>
<feature type="domain" description="Neprosin PEP catalytic" evidence="1">
    <location>
        <begin position="36"/>
        <end position="101"/>
    </location>
</feature>
<organism evidence="2 3">
    <name type="scientific">Musa balbisiana</name>
    <name type="common">Banana</name>
    <dbReference type="NCBI Taxonomy" id="52838"/>
    <lineage>
        <taxon>Eukaryota</taxon>
        <taxon>Viridiplantae</taxon>
        <taxon>Streptophyta</taxon>
        <taxon>Embryophyta</taxon>
        <taxon>Tracheophyta</taxon>
        <taxon>Spermatophyta</taxon>
        <taxon>Magnoliopsida</taxon>
        <taxon>Liliopsida</taxon>
        <taxon>Zingiberales</taxon>
        <taxon>Musaceae</taxon>
        <taxon>Musa</taxon>
    </lineage>
</organism>
<accession>A0A4S8JF49</accession>
<comment type="caution">
    <text evidence="2">The sequence shown here is derived from an EMBL/GenBank/DDBJ whole genome shotgun (WGS) entry which is preliminary data.</text>
</comment>
<dbReference type="PANTHER" id="PTHR31589:SF237">
    <property type="entry name" value="OS08G0411100 PROTEIN"/>
    <property type="match status" value="1"/>
</dbReference>
<proteinExistence type="predicted"/>
<sequence length="176" mass="19365">MVVALQEAGSIEKRALEQEDNSNISSKTLNHPHDGVMPALYKDQFASNWMLYNNNEPIGYWPKEIFSNMADCSQVQIGGNVFSPINEPSPSMGSEAVPLRHDLIQGYPRTHTGAALSVSTIIAVVHPSLEHSTDRFGHLPGICIGVVPVLVCRSEEDLPFLPPIEHPSRFALCHQL</sequence>
<dbReference type="InterPro" id="IPR053168">
    <property type="entry name" value="Glutamic_endopeptidase"/>
</dbReference>
<gene>
    <name evidence="2" type="ORF">C4D60_Mb07t12850</name>
</gene>
<dbReference type="Pfam" id="PF03080">
    <property type="entry name" value="Neprosin"/>
    <property type="match status" value="1"/>
</dbReference>
<keyword evidence="3" id="KW-1185">Reference proteome</keyword>
<reference evidence="2 3" key="1">
    <citation type="journal article" date="2019" name="Nat. Plants">
        <title>Genome sequencing of Musa balbisiana reveals subgenome evolution and function divergence in polyploid bananas.</title>
        <authorList>
            <person name="Yao X."/>
        </authorList>
    </citation>
    <scope>NUCLEOTIDE SEQUENCE [LARGE SCALE GENOMIC DNA]</scope>
    <source>
        <strain evidence="3">cv. DH-PKW</strain>
        <tissue evidence="2">Leaves</tissue>
    </source>
</reference>
<dbReference type="EMBL" id="PYDT01000005">
    <property type="protein sequence ID" value="THU60450.1"/>
    <property type="molecule type" value="Genomic_DNA"/>
</dbReference>
<evidence type="ECO:0000259" key="1">
    <source>
        <dbReference type="Pfam" id="PF03080"/>
    </source>
</evidence>
<dbReference type="InterPro" id="IPR004314">
    <property type="entry name" value="Neprosin"/>
</dbReference>
<dbReference type="PANTHER" id="PTHR31589">
    <property type="entry name" value="PROTEIN, PUTATIVE (DUF239)-RELATED-RELATED"/>
    <property type="match status" value="1"/>
</dbReference>